<comment type="caution">
    <text evidence="6">The sequence shown here is derived from an EMBL/GenBank/DDBJ whole genome shotgun (WGS) entry which is preliminary data.</text>
</comment>
<reference evidence="6" key="1">
    <citation type="journal article" date="2021" name="PeerJ">
        <title>Extensive microbial diversity within the chicken gut microbiome revealed by metagenomics and culture.</title>
        <authorList>
            <person name="Gilroy R."/>
            <person name="Ravi A."/>
            <person name="Getino M."/>
            <person name="Pursley I."/>
            <person name="Horton D.L."/>
            <person name="Alikhan N.F."/>
            <person name="Baker D."/>
            <person name="Gharbi K."/>
            <person name="Hall N."/>
            <person name="Watson M."/>
            <person name="Adriaenssens E.M."/>
            <person name="Foster-Nyarko E."/>
            <person name="Jarju S."/>
            <person name="Secka A."/>
            <person name="Antonio M."/>
            <person name="Oren A."/>
            <person name="Chaudhuri R.R."/>
            <person name="La Ragione R."/>
            <person name="Hildebrand F."/>
            <person name="Pallen M.J."/>
        </authorList>
    </citation>
    <scope>NUCLEOTIDE SEQUENCE</scope>
    <source>
        <strain evidence="6">CHK185-1770</strain>
    </source>
</reference>
<evidence type="ECO:0000256" key="4">
    <source>
        <dbReference type="SAM" id="SignalP"/>
    </source>
</evidence>
<dbReference type="InterPro" id="IPR000914">
    <property type="entry name" value="SBP_5_dom"/>
</dbReference>
<accession>A0A9D2MWR7</accession>
<evidence type="ECO:0000313" key="6">
    <source>
        <dbReference type="EMBL" id="HJB98005.1"/>
    </source>
</evidence>
<dbReference type="Gene3D" id="3.40.190.10">
    <property type="entry name" value="Periplasmic binding protein-like II"/>
    <property type="match status" value="1"/>
</dbReference>
<gene>
    <name evidence="6" type="ORF">H9710_05420</name>
</gene>
<dbReference type="Proteomes" id="UP000826793">
    <property type="component" value="Unassembled WGS sequence"/>
</dbReference>
<feature type="chain" id="PRO_5039718975" evidence="4">
    <location>
        <begin position="21"/>
        <end position="506"/>
    </location>
</feature>
<dbReference type="GO" id="GO:0015833">
    <property type="term" value="P:peptide transport"/>
    <property type="evidence" value="ECO:0007669"/>
    <property type="project" value="TreeGrafter"/>
</dbReference>
<evidence type="ECO:0000256" key="1">
    <source>
        <dbReference type="ARBA" id="ARBA00005695"/>
    </source>
</evidence>
<comment type="similarity">
    <text evidence="1">Belongs to the bacterial solute-binding protein 5 family.</text>
</comment>
<keyword evidence="2" id="KW-0813">Transport</keyword>
<evidence type="ECO:0000313" key="7">
    <source>
        <dbReference type="Proteomes" id="UP000826793"/>
    </source>
</evidence>
<dbReference type="PROSITE" id="PS51257">
    <property type="entry name" value="PROKAR_LIPOPROTEIN"/>
    <property type="match status" value="1"/>
</dbReference>
<dbReference type="InterPro" id="IPR030678">
    <property type="entry name" value="Peptide/Ni-bd"/>
</dbReference>
<evidence type="ECO:0000256" key="3">
    <source>
        <dbReference type="ARBA" id="ARBA00022729"/>
    </source>
</evidence>
<dbReference type="GO" id="GO:1904680">
    <property type="term" value="F:peptide transmembrane transporter activity"/>
    <property type="evidence" value="ECO:0007669"/>
    <property type="project" value="TreeGrafter"/>
</dbReference>
<dbReference type="EMBL" id="DWXG01000042">
    <property type="protein sequence ID" value="HJB98005.1"/>
    <property type="molecule type" value="Genomic_DNA"/>
</dbReference>
<dbReference type="PANTHER" id="PTHR30290:SF9">
    <property type="entry name" value="OLIGOPEPTIDE-BINDING PROTEIN APPA"/>
    <property type="match status" value="1"/>
</dbReference>
<evidence type="ECO:0000259" key="5">
    <source>
        <dbReference type="Pfam" id="PF00496"/>
    </source>
</evidence>
<dbReference type="InterPro" id="IPR039424">
    <property type="entry name" value="SBP_5"/>
</dbReference>
<dbReference type="AlphaFoldDB" id="A0A9D2MWR7"/>
<dbReference type="Gene3D" id="3.10.105.10">
    <property type="entry name" value="Dipeptide-binding Protein, Domain 3"/>
    <property type="match status" value="1"/>
</dbReference>
<protein>
    <submittedName>
        <fullName evidence="6">ABC transporter substrate-binding protein</fullName>
    </submittedName>
</protein>
<dbReference type="GO" id="GO:0042597">
    <property type="term" value="C:periplasmic space"/>
    <property type="evidence" value="ECO:0007669"/>
    <property type="project" value="UniProtKB-ARBA"/>
</dbReference>
<dbReference type="PANTHER" id="PTHR30290">
    <property type="entry name" value="PERIPLASMIC BINDING COMPONENT OF ABC TRANSPORTER"/>
    <property type="match status" value="1"/>
</dbReference>
<sequence length="506" mass="56080">MKKRVLGLVLAFCLLPVVFAGCGSQGETASSGEADTAVVRMNIGSEPDSLDPWQSAATDTEAIFHNVFEGLCSFDETGAIVPGLAQRWEVASDGLTYTFFLREGVQFHNGKEFTAEDAVYTYNRLAGLDGEEPLSSDFTVVESVEASDEHTFVVHLKQPSAAFLALNIEPILPEGYEEQATHPVGTGPFRFVEYTPAQRVVLEKNPDYYDQEKMPRIDRAEIYIMTDPAAVVSALQSGSLDVASIEADDAQVLEGQFDIVNAPQNMVQILALNNSQAPFDDVRVRQAISYAVDKDQIVDSVFGGYATKLYTNFSPVMETYYNDSLEGTYDTDLEKAQALLDEAGLGDGFTFTVKVPSNYQPHIDTAQILAQQLRPLQITMEIETVEWATWLEDVYTNANYQGTIIGLSGKLDPQDVLGRFASDYDRNFYRYSNPEYDQLLASAATELDPEARAETYKRCQEILTQDAAGVFLCDPNLVVACRKDLKGYTFYPVGFLDFSKLYYETA</sequence>
<dbReference type="Pfam" id="PF00496">
    <property type="entry name" value="SBP_bac_5"/>
    <property type="match status" value="1"/>
</dbReference>
<organism evidence="6 7">
    <name type="scientific">Candidatus Acutalibacter pullicola</name>
    <dbReference type="NCBI Taxonomy" id="2838417"/>
    <lineage>
        <taxon>Bacteria</taxon>
        <taxon>Bacillati</taxon>
        <taxon>Bacillota</taxon>
        <taxon>Clostridia</taxon>
        <taxon>Eubacteriales</taxon>
        <taxon>Acutalibacteraceae</taxon>
        <taxon>Acutalibacter</taxon>
    </lineage>
</organism>
<keyword evidence="3 4" id="KW-0732">Signal</keyword>
<dbReference type="GO" id="GO:0043190">
    <property type="term" value="C:ATP-binding cassette (ABC) transporter complex"/>
    <property type="evidence" value="ECO:0007669"/>
    <property type="project" value="InterPro"/>
</dbReference>
<name>A0A9D2MWR7_9FIRM</name>
<proteinExistence type="inferred from homology"/>
<dbReference type="SUPFAM" id="SSF53850">
    <property type="entry name" value="Periplasmic binding protein-like II"/>
    <property type="match status" value="1"/>
</dbReference>
<feature type="domain" description="Solute-binding protein family 5" evidence="5">
    <location>
        <begin position="80"/>
        <end position="425"/>
    </location>
</feature>
<dbReference type="PIRSF" id="PIRSF002741">
    <property type="entry name" value="MppA"/>
    <property type="match status" value="1"/>
</dbReference>
<evidence type="ECO:0000256" key="2">
    <source>
        <dbReference type="ARBA" id="ARBA00022448"/>
    </source>
</evidence>
<dbReference type="Gene3D" id="3.90.76.10">
    <property type="entry name" value="Dipeptide-binding Protein, Domain 1"/>
    <property type="match status" value="1"/>
</dbReference>
<reference evidence="6" key="2">
    <citation type="submission" date="2021-04" db="EMBL/GenBank/DDBJ databases">
        <authorList>
            <person name="Gilroy R."/>
        </authorList>
    </citation>
    <scope>NUCLEOTIDE SEQUENCE</scope>
    <source>
        <strain evidence="6">CHK185-1770</strain>
    </source>
</reference>
<feature type="signal peptide" evidence="4">
    <location>
        <begin position="1"/>
        <end position="20"/>
    </location>
</feature>